<keyword evidence="1" id="KW-0472">Membrane</keyword>
<dbReference type="AlphaFoldDB" id="A0A815JBQ9"/>
<comment type="caution">
    <text evidence="3">The sequence shown here is derived from an EMBL/GenBank/DDBJ whole genome shotgun (WGS) entry which is preliminary data.</text>
</comment>
<sequence>MFIRLLIVFCFIFISYLLASCPYIRTSVILAECVLDTSLYLSLGAHIFNSHSIDFIGHYSFNNNNTTDNFISNTLIYNLSNRWVLLIPLLLKCAHQPINLTFTECQYTMRPNKYPGKSPSITEYMTTYLSVNNITDLGMQSVLYLQPGDITLRSCKAFDCSKQLVYLTASNETFNFKIDYEKPIGTKCQSDEDCSNRYSLTNLIQCDQISQTCQCFNENITTIDISNVGRLCTDSIDRSNCTKFPQRCLQWCNESKTSHCICPKYTRKVRKVNGIFDCELEPTGICRFNDEQDIGLNIRKCPTGTYCNGNRCRPLSISRQIYDYLPNESSLTSTTSMFDIFSSTTTTKQIYPPPMNFFRTLIIVAIASLLFFIFIVFIIAILIKSHRFRVSSFSEDKISSSSFAPSISTAISTDLSNDIYQFKQQPAVSIDYSRRYENYLTTRSTYIHGIVPQSNLSPRFYRQYQGFDERRRRRRAPLQIESPSLSSIDHELLTTKKYIHNNNNTKTRTHLPIVTHLHNGDVLISA</sequence>
<evidence type="ECO:0000256" key="2">
    <source>
        <dbReference type="SAM" id="SignalP"/>
    </source>
</evidence>
<feature type="chain" id="PRO_5036227882" evidence="2">
    <location>
        <begin position="20"/>
        <end position="526"/>
    </location>
</feature>
<protein>
    <submittedName>
        <fullName evidence="3">Uncharacterized protein</fullName>
    </submittedName>
</protein>
<keyword evidence="2" id="KW-0732">Signal</keyword>
<evidence type="ECO:0000313" key="5">
    <source>
        <dbReference type="Proteomes" id="UP000663891"/>
    </source>
</evidence>
<evidence type="ECO:0000313" key="4">
    <source>
        <dbReference type="EMBL" id="CAF3676982.1"/>
    </source>
</evidence>
<accession>A0A815JBQ9</accession>
<feature type="transmembrane region" description="Helical" evidence="1">
    <location>
        <begin position="357"/>
        <end position="383"/>
    </location>
</feature>
<dbReference type="OrthoDB" id="10027117at2759"/>
<dbReference type="Proteomes" id="UP000663881">
    <property type="component" value="Unassembled WGS sequence"/>
</dbReference>
<evidence type="ECO:0000313" key="3">
    <source>
        <dbReference type="EMBL" id="CAF1374610.1"/>
    </source>
</evidence>
<feature type="signal peptide" evidence="2">
    <location>
        <begin position="1"/>
        <end position="19"/>
    </location>
</feature>
<dbReference type="EMBL" id="CAJNON010000771">
    <property type="protein sequence ID" value="CAF1374610.1"/>
    <property type="molecule type" value="Genomic_DNA"/>
</dbReference>
<gene>
    <name evidence="4" type="ORF">OKA104_LOCUS10849</name>
    <name evidence="3" type="ORF">VCS650_LOCUS35054</name>
</gene>
<proteinExistence type="predicted"/>
<dbReference type="PROSITE" id="PS51257">
    <property type="entry name" value="PROKAR_LIPOPROTEIN"/>
    <property type="match status" value="1"/>
</dbReference>
<evidence type="ECO:0000256" key="1">
    <source>
        <dbReference type="SAM" id="Phobius"/>
    </source>
</evidence>
<keyword evidence="1" id="KW-0812">Transmembrane</keyword>
<name>A0A815JBQ9_9BILA</name>
<dbReference type="EMBL" id="CAJOAY010000491">
    <property type="protein sequence ID" value="CAF3676982.1"/>
    <property type="molecule type" value="Genomic_DNA"/>
</dbReference>
<organism evidence="3 5">
    <name type="scientific">Adineta steineri</name>
    <dbReference type="NCBI Taxonomy" id="433720"/>
    <lineage>
        <taxon>Eukaryota</taxon>
        <taxon>Metazoa</taxon>
        <taxon>Spiralia</taxon>
        <taxon>Gnathifera</taxon>
        <taxon>Rotifera</taxon>
        <taxon>Eurotatoria</taxon>
        <taxon>Bdelloidea</taxon>
        <taxon>Adinetida</taxon>
        <taxon>Adinetidae</taxon>
        <taxon>Adineta</taxon>
    </lineage>
</organism>
<reference evidence="3" key="1">
    <citation type="submission" date="2021-02" db="EMBL/GenBank/DDBJ databases">
        <authorList>
            <person name="Nowell W R."/>
        </authorList>
    </citation>
    <scope>NUCLEOTIDE SEQUENCE</scope>
</reference>
<keyword evidence="1" id="KW-1133">Transmembrane helix</keyword>
<dbReference type="Proteomes" id="UP000663891">
    <property type="component" value="Unassembled WGS sequence"/>
</dbReference>